<comment type="caution">
    <text evidence="1">The sequence shown here is derived from an EMBL/GenBank/DDBJ whole genome shotgun (WGS) entry which is preliminary data.</text>
</comment>
<dbReference type="AlphaFoldDB" id="A0A0F9BTA6"/>
<organism evidence="1">
    <name type="scientific">marine sediment metagenome</name>
    <dbReference type="NCBI Taxonomy" id="412755"/>
    <lineage>
        <taxon>unclassified sequences</taxon>
        <taxon>metagenomes</taxon>
        <taxon>ecological metagenomes</taxon>
    </lineage>
</organism>
<name>A0A0F9BTA6_9ZZZZ</name>
<evidence type="ECO:0008006" key="2">
    <source>
        <dbReference type="Google" id="ProtNLM"/>
    </source>
</evidence>
<sequence>MKFAFFTHWELSKPGIKVKENEERTYRPDGMLPLMLNADVYNFTIPLRTAVLEVYDWIIINNDKALYNNRALLEQIFSLEKPKIAVLQEGPIFDWQSWTMERQWDYRQLLKKAELFICNNKEHVKYYKEYCKNVCTYRVPMNLEKLINHRLKEKKDAVVLNGNFTPWYNANSSLEIAKSRPELLVCMQTMGQSQST</sequence>
<protein>
    <recommendedName>
        <fullName evidence="2">Glycosyltransferase family 1 protein</fullName>
    </recommendedName>
</protein>
<accession>A0A0F9BTA6</accession>
<feature type="non-terminal residue" evidence="1">
    <location>
        <position position="196"/>
    </location>
</feature>
<dbReference type="EMBL" id="LAZR01050321">
    <property type="protein sequence ID" value="KKK87606.1"/>
    <property type="molecule type" value="Genomic_DNA"/>
</dbReference>
<reference evidence="1" key="1">
    <citation type="journal article" date="2015" name="Nature">
        <title>Complex archaea that bridge the gap between prokaryotes and eukaryotes.</title>
        <authorList>
            <person name="Spang A."/>
            <person name="Saw J.H."/>
            <person name="Jorgensen S.L."/>
            <person name="Zaremba-Niedzwiedzka K."/>
            <person name="Martijn J."/>
            <person name="Lind A.E."/>
            <person name="van Eijk R."/>
            <person name="Schleper C."/>
            <person name="Guy L."/>
            <person name="Ettema T.J."/>
        </authorList>
    </citation>
    <scope>NUCLEOTIDE SEQUENCE</scope>
</reference>
<evidence type="ECO:0000313" key="1">
    <source>
        <dbReference type="EMBL" id="KKK87606.1"/>
    </source>
</evidence>
<proteinExistence type="predicted"/>
<gene>
    <name evidence="1" type="ORF">LCGC14_2751550</name>
</gene>